<evidence type="ECO:0000256" key="2">
    <source>
        <dbReference type="ARBA" id="ARBA00006484"/>
    </source>
</evidence>
<dbReference type="AlphaFoldDB" id="A0A8S3A503"/>
<gene>
    <name evidence="3" type="ORF">SRO942_LOCUS51436</name>
</gene>
<dbReference type="SUPFAM" id="SSF51735">
    <property type="entry name" value="NAD(P)-binding Rossmann-fold domains"/>
    <property type="match status" value="1"/>
</dbReference>
<dbReference type="PANTHER" id="PTHR42760:SF132">
    <property type="entry name" value="SHORT-CHAIN DEHYDROGENASE_REDUCTASE FAMILY PROTEIN"/>
    <property type="match status" value="1"/>
</dbReference>
<dbReference type="EMBL" id="CAJOBC010163081">
    <property type="protein sequence ID" value="CAF4702311.1"/>
    <property type="molecule type" value="Genomic_DNA"/>
</dbReference>
<organism evidence="3 4">
    <name type="scientific">Didymodactylos carnosus</name>
    <dbReference type="NCBI Taxonomy" id="1234261"/>
    <lineage>
        <taxon>Eukaryota</taxon>
        <taxon>Metazoa</taxon>
        <taxon>Spiralia</taxon>
        <taxon>Gnathifera</taxon>
        <taxon>Rotifera</taxon>
        <taxon>Eurotatoria</taxon>
        <taxon>Bdelloidea</taxon>
        <taxon>Philodinida</taxon>
        <taxon>Philodinidae</taxon>
        <taxon>Didymodactylos</taxon>
    </lineage>
</organism>
<reference evidence="3" key="1">
    <citation type="submission" date="2021-02" db="EMBL/GenBank/DDBJ databases">
        <authorList>
            <person name="Nowell W R."/>
        </authorList>
    </citation>
    <scope>NUCLEOTIDE SEQUENCE</scope>
</reference>
<dbReference type="PRINTS" id="PR00080">
    <property type="entry name" value="SDRFAMILY"/>
</dbReference>
<proteinExistence type="inferred from homology"/>
<dbReference type="GO" id="GO:0016616">
    <property type="term" value="F:oxidoreductase activity, acting on the CH-OH group of donors, NAD or NADP as acceptor"/>
    <property type="evidence" value="ECO:0007669"/>
    <property type="project" value="TreeGrafter"/>
</dbReference>
<comment type="pathway">
    <text evidence="1">Lipid metabolism; fatty acid biosynthesis.</text>
</comment>
<feature type="non-terminal residue" evidence="3">
    <location>
        <position position="112"/>
    </location>
</feature>
<evidence type="ECO:0000313" key="4">
    <source>
        <dbReference type="Proteomes" id="UP000681722"/>
    </source>
</evidence>
<dbReference type="InterPro" id="IPR036291">
    <property type="entry name" value="NAD(P)-bd_dom_sf"/>
</dbReference>
<evidence type="ECO:0000256" key="1">
    <source>
        <dbReference type="ARBA" id="ARBA00005194"/>
    </source>
</evidence>
<dbReference type="PRINTS" id="PR00081">
    <property type="entry name" value="GDHRDH"/>
</dbReference>
<comment type="caution">
    <text evidence="3">The sequence shown here is derived from an EMBL/GenBank/DDBJ whole genome shotgun (WGS) entry which is preliminary data.</text>
</comment>
<dbReference type="Pfam" id="PF00106">
    <property type="entry name" value="adh_short"/>
    <property type="match status" value="1"/>
</dbReference>
<protein>
    <submittedName>
        <fullName evidence="3">Uncharacterized protein</fullName>
    </submittedName>
</protein>
<accession>A0A8S3A503</accession>
<dbReference type="PANTHER" id="PTHR42760">
    <property type="entry name" value="SHORT-CHAIN DEHYDROGENASES/REDUCTASES FAMILY MEMBER"/>
    <property type="match status" value="1"/>
</dbReference>
<sequence>SKPESVKDAIESVVSRHGADSKIDIIINNAGILCQESSIHDCSLDSWHEIIDVNLNGAFYVLKYGLNQLIKQQKQSGGGVIINTTSVAGIKPAMVPPYNCSKAALISLTKEA</sequence>
<dbReference type="Proteomes" id="UP000681722">
    <property type="component" value="Unassembled WGS sequence"/>
</dbReference>
<name>A0A8S3A503_9BILA</name>
<evidence type="ECO:0000313" key="3">
    <source>
        <dbReference type="EMBL" id="CAF4702311.1"/>
    </source>
</evidence>
<dbReference type="Gene3D" id="3.40.50.720">
    <property type="entry name" value="NAD(P)-binding Rossmann-like Domain"/>
    <property type="match status" value="1"/>
</dbReference>
<dbReference type="OrthoDB" id="417891at2759"/>
<feature type="non-terminal residue" evidence="3">
    <location>
        <position position="1"/>
    </location>
</feature>
<dbReference type="CDD" id="cd05233">
    <property type="entry name" value="SDR_c"/>
    <property type="match status" value="1"/>
</dbReference>
<dbReference type="InterPro" id="IPR002347">
    <property type="entry name" value="SDR_fam"/>
</dbReference>
<comment type="similarity">
    <text evidence="2">Belongs to the short-chain dehydrogenases/reductases (SDR) family.</text>
</comment>